<comment type="caution">
    <text evidence="10">The sequence shown here is derived from an EMBL/GenBank/DDBJ whole genome shotgun (WGS) entry which is preliminary data.</text>
</comment>
<organism evidence="10 11">
    <name type="scientific">Chelativorans composti</name>
    <dbReference type="NCBI Taxonomy" id="768533"/>
    <lineage>
        <taxon>Bacteria</taxon>
        <taxon>Pseudomonadati</taxon>
        <taxon>Pseudomonadota</taxon>
        <taxon>Alphaproteobacteria</taxon>
        <taxon>Hyphomicrobiales</taxon>
        <taxon>Phyllobacteriaceae</taxon>
        <taxon>Chelativorans</taxon>
    </lineage>
</organism>
<dbReference type="Gene3D" id="2.40.440.10">
    <property type="entry name" value="L,D-transpeptidase catalytic domain-like"/>
    <property type="match status" value="1"/>
</dbReference>
<dbReference type="GO" id="GO:0016746">
    <property type="term" value="F:acyltransferase activity"/>
    <property type="evidence" value="ECO:0007669"/>
    <property type="project" value="UniProtKB-KW"/>
</dbReference>
<dbReference type="EMBL" id="JBHUIR010000045">
    <property type="protein sequence ID" value="MFD2260545.1"/>
    <property type="molecule type" value="Genomic_DNA"/>
</dbReference>
<keyword evidence="5 7" id="KW-0573">Peptidoglycan synthesis</keyword>
<evidence type="ECO:0000256" key="8">
    <source>
        <dbReference type="SAM" id="MobiDB-lite"/>
    </source>
</evidence>
<sequence length="464" mass="52088">MAQAYEFEVFIDAQGREVIVDPVTRRVVEVREPLAAERAYPGRADRGWQTWERGRRYYDFTDPRDVERFHREREEAIYGRQDSYDYEEPDYGYEGEYGYDRGYDYGDPRGNPRGRNRGYVEPAWPQVRNGSGGSIERAPLAPPSQMEARSVVPAPELSPDGGSVEDAARPTPSIVPDVPIPTGKGASEEVAKFQILLDRAGASPGVIDGRMGDNVNKAIAAYYEITGERLRTYDKEWIEAELERTGGPAFIDYEITSEDAAGPYIASVPEDYSEKARLERLGYTRVSEMLAERFHMDEKYLLALNPGVNFDRPGTIIKVANVNFQRKFEVARIVADKEKKQLRVYDSANRLVASYPATIGSQDTPSPSGTHTVERIALNPEYTYNPKINFKQGNNDRILRIPPGPNNPVGSVWIALSKPTYGIHGTPEPEKIGKTFSHGCIRLTNWDAEELAKNVKPGTPVEFL</sequence>
<protein>
    <submittedName>
        <fullName evidence="10">L,D-transpeptidase</fullName>
        <ecNumber evidence="10">2.3.2.-</ecNumber>
    </submittedName>
</protein>
<reference evidence="11" key="1">
    <citation type="journal article" date="2019" name="Int. J. Syst. Evol. Microbiol.">
        <title>The Global Catalogue of Microorganisms (GCM) 10K type strain sequencing project: providing services to taxonomists for standard genome sequencing and annotation.</title>
        <authorList>
            <consortium name="The Broad Institute Genomics Platform"/>
            <consortium name="The Broad Institute Genome Sequencing Center for Infectious Disease"/>
            <person name="Wu L."/>
            <person name="Ma J."/>
        </authorList>
    </citation>
    <scope>NUCLEOTIDE SEQUENCE [LARGE SCALE GENOMIC DNA]</scope>
    <source>
        <strain evidence="11">KCTC 23707</strain>
    </source>
</reference>
<dbReference type="CDD" id="cd16913">
    <property type="entry name" value="YkuD_like"/>
    <property type="match status" value="1"/>
</dbReference>
<dbReference type="Proteomes" id="UP001597373">
    <property type="component" value="Unassembled WGS sequence"/>
</dbReference>
<dbReference type="InterPro" id="IPR050979">
    <property type="entry name" value="LD-transpeptidase"/>
</dbReference>
<keyword evidence="11" id="KW-1185">Reference proteome</keyword>
<dbReference type="SUPFAM" id="SSF141523">
    <property type="entry name" value="L,D-transpeptidase catalytic domain-like"/>
    <property type="match status" value="1"/>
</dbReference>
<keyword evidence="10" id="KW-0012">Acyltransferase</keyword>
<feature type="region of interest" description="Disordered" evidence="8">
    <location>
        <begin position="106"/>
        <end position="182"/>
    </location>
</feature>
<comment type="pathway">
    <text evidence="1 7">Cell wall biogenesis; peptidoglycan biosynthesis.</text>
</comment>
<evidence type="ECO:0000256" key="4">
    <source>
        <dbReference type="ARBA" id="ARBA00022960"/>
    </source>
</evidence>
<dbReference type="PANTHER" id="PTHR30582:SF30">
    <property type="entry name" value="BLR4375 PROTEIN"/>
    <property type="match status" value="1"/>
</dbReference>
<keyword evidence="3 10" id="KW-0808">Transferase</keyword>
<evidence type="ECO:0000313" key="11">
    <source>
        <dbReference type="Proteomes" id="UP001597373"/>
    </source>
</evidence>
<feature type="active site" description="Nucleophile" evidence="7">
    <location>
        <position position="440"/>
    </location>
</feature>
<dbReference type="RefSeq" id="WP_345099564.1">
    <property type="nucleotide sequence ID" value="NZ_JBHUIR010000045.1"/>
</dbReference>
<proteinExistence type="inferred from homology"/>
<feature type="compositionally biased region" description="Low complexity" evidence="8">
    <location>
        <begin position="108"/>
        <end position="119"/>
    </location>
</feature>
<evidence type="ECO:0000256" key="6">
    <source>
        <dbReference type="ARBA" id="ARBA00023316"/>
    </source>
</evidence>
<evidence type="ECO:0000256" key="5">
    <source>
        <dbReference type="ARBA" id="ARBA00022984"/>
    </source>
</evidence>
<name>A0ABW5DMM2_9HYPH</name>
<evidence type="ECO:0000256" key="2">
    <source>
        <dbReference type="ARBA" id="ARBA00005992"/>
    </source>
</evidence>
<dbReference type="PANTHER" id="PTHR30582">
    <property type="entry name" value="L,D-TRANSPEPTIDASE"/>
    <property type="match status" value="1"/>
</dbReference>
<dbReference type="EC" id="2.3.2.-" evidence="10"/>
<evidence type="ECO:0000313" key="10">
    <source>
        <dbReference type="EMBL" id="MFD2260545.1"/>
    </source>
</evidence>
<keyword evidence="4 7" id="KW-0133">Cell shape</keyword>
<feature type="active site" description="Proton donor/acceptor" evidence="7">
    <location>
        <position position="424"/>
    </location>
</feature>
<evidence type="ECO:0000256" key="7">
    <source>
        <dbReference type="PROSITE-ProRule" id="PRU01373"/>
    </source>
</evidence>
<dbReference type="InterPro" id="IPR038063">
    <property type="entry name" value="Transpep_catalytic_dom"/>
</dbReference>
<feature type="domain" description="L,D-TPase catalytic" evidence="9">
    <location>
        <begin position="331"/>
        <end position="464"/>
    </location>
</feature>
<accession>A0ABW5DMM2</accession>
<gene>
    <name evidence="10" type="ORF">ACFSMZ_12320</name>
</gene>
<keyword evidence="6 7" id="KW-0961">Cell wall biogenesis/degradation</keyword>
<dbReference type="InterPro" id="IPR005490">
    <property type="entry name" value="LD_TPept_cat_dom"/>
</dbReference>
<dbReference type="Pfam" id="PF03734">
    <property type="entry name" value="YkuD"/>
    <property type="match status" value="1"/>
</dbReference>
<evidence type="ECO:0000256" key="3">
    <source>
        <dbReference type="ARBA" id="ARBA00022679"/>
    </source>
</evidence>
<dbReference type="PROSITE" id="PS52029">
    <property type="entry name" value="LD_TPASE"/>
    <property type="match status" value="1"/>
</dbReference>
<evidence type="ECO:0000259" key="9">
    <source>
        <dbReference type="PROSITE" id="PS52029"/>
    </source>
</evidence>
<evidence type="ECO:0000256" key="1">
    <source>
        <dbReference type="ARBA" id="ARBA00004752"/>
    </source>
</evidence>
<comment type="similarity">
    <text evidence="2">Belongs to the YkuD family.</text>
</comment>